<evidence type="ECO:0000256" key="5">
    <source>
        <dbReference type="ARBA" id="ARBA00022692"/>
    </source>
</evidence>
<dbReference type="RefSeq" id="WP_346336994.1">
    <property type="nucleotide sequence ID" value="NZ_JBBYXI010000002.1"/>
</dbReference>
<dbReference type="InterPro" id="IPR037294">
    <property type="entry name" value="ABC_BtuC-like"/>
</dbReference>
<evidence type="ECO:0000313" key="9">
    <source>
        <dbReference type="EMBL" id="MEN3930976.1"/>
    </source>
</evidence>
<dbReference type="PANTHER" id="PTHR30472:SF19">
    <property type="entry name" value="PETROBACTIN IMPORT SYSTEM PERMEASE PROTEIN YCLO"/>
    <property type="match status" value="1"/>
</dbReference>
<feature type="transmembrane region" description="Helical" evidence="8">
    <location>
        <begin position="80"/>
        <end position="99"/>
    </location>
</feature>
<feature type="transmembrane region" description="Helical" evidence="8">
    <location>
        <begin position="291"/>
        <end position="312"/>
    </location>
</feature>
<organism evidence="9 10">
    <name type="scientific">Hohaiivirga grylli</name>
    <dbReference type="NCBI Taxonomy" id="3133970"/>
    <lineage>
        <taxon>Bacteria</taxon>
        <taxon>Pseudomonadati</taxon>
        <taxon>Pseudomonadota</taxon>
        <taxon>Alphaproteobacteria</taxon>
        <taxon>Hyphomicrobiales</taxon>
        <taxon>Methylobacteriaceae</taxon>
        <taxon>Hohaiivirga</taxon>
    </lineage>
</organism>
<name>A0ABV0BL28_9HYPH</name>
<dbReference type="EMBL" id="JBBYXI010000002">
    <property type="protein sequence ID" value="MEN3930976.1"/>
    <property type="molecule type" value="Genomic_DNA"/>
</dbReference>
<protein>
    <submittedName>
        <fullName evidence="9">Iron chelate uptake ABC transporter family permease subunit</fullName>
    </submittedName>
</protein>
<feature type="transmembrane region" description="Helical" evidence="8">
    <location>
        <begin position="105"/>
        <end position="124"/>
    </location>
</feature>
<keyword evidence="5 8" id="KW-0812">Transmembrane</keyword>
<evidence type="ECO:0000256" key="7">
    <source>
        <dbReference type="ARBA" id="ARBA00023136"/>
    </source>
</evidence>
<dbReference type="Proteomes" id="UP001418637">
    <property type="component" value="Unassembled WGS sequence"/>
</dbReference>
<evidence type="ECO:0000256" key="1">
    <source>
        <dbReference type="ARBA" id="ARBA00004651"/>
    </source>
</evidence>
<comment type="similarity">
    <text evidence="2">Belongs to the binding-protein-dependent transport system permease family. FecCD subfamily.</text>
</comment>
<evidence type="ECO:0000256" key="8">
    <source>
        <dbReference type="SAM" id="Phobius"/>
    </source>
</evidence>
<keyword evidence="4" id="KW-1003">Cell membrane</keyword>
<sequence>MPRNTKIFAVLSLAYVALLLAYVFVGLSWESWGFSFPRRIKIVSAIILVGTAIALSSVVFQTITTNHILTPSIMGLDSLYLFLQTIVVFALGSGHLVMISDVPGFLMTLLLMVGASTLLFLLMFRRDDQNIYFLVLVGFVFGTVFSGLADFMQVIIDPNEYSVLEGRMFATFNRINLDLLWIAAPIIVALLIMTVRDFRALDVLSLGRTHAINLGVNYRGLVLRSLISIAVMTSVATVLVGPITFLGILVVSLARALFKTYRHHILAFGAILVAVTVLLLGMLLTERILMFRTPLSVIINFVGGLYFLYLLLKAKNA</sequence>
<keyword evidence="6 8" id="KW-1133">Transmembrane helix</keyword>
<feature type="transmembrane region" description="Helical" evidence="8">
    <location>
        <begin position="239"/>
        <end position="258"/>
    </location>
</feature>
<dbReference type="Pfam" id="PF01032">
    <property type="entry name" value="FecCD"/>
    <property type="match status" value="1"/>
</dbReference>
<feature type="transmembrane region" description="Helical" evidence="8">
    <location>
        <begin position="265"/>
        <end position="285"/>
    </location>
</feature>
<evidence type="ECO:0000256" key="4">
    <source>
        <dbReference type="ARBA" id="ARBA00022475"/>
    </source>
</evidence>
<feature type="transmembrane region" description="Helical" evidence="8">
    <location>
        <begin position="7"/>
        <end position="28"/>
    </location>
</feature>
<comment type="subcellular location">
    <subcellularLocation>
        <location evidence="1">Cell membrane</location>
        <topology evidence="1">Multi-pass membrane protein</topology>
    </subcellularLocation>
</comment>
<evidence type="ECO:0000256" key="2">
    <source>
        <dbReference type="ARBA" id="ARBA00007935"/>
    </source>
</evidence>
<proteinExistence type="inferred from homology"/>
<comment type="caution">
    <text evidence="9">The sequence shown here is derived from an EMBL/GenBank/DDBJ whole genome shotgun (WGS) entry which is preliminary data.</text>
</comment>
<accession>A0ABV0BL28</accession>
<dbReference type="Gene3D" id="1.10.3470.10">
    <property type="entry name" value="ABC transporter involved in vitamin B12 uptake, BtuC"/>
    <property type="match status" value="1"/>
</dbReference>
<evidence type="ECO:0000313" key="10">
    <source>
        <dbReference type="Proteomes" id="UP001418637"/>
    </source>
</evidence>
<reference evidence="9 10" key="1">
    <citation type="submission" date="2024-04" db="EMBL/GenBank/DDBJ databases">
        <title>A novel species isolated from cricket.</title>
        <authorList>
            <person name="Wang H.-C."/>
        </authorList>
    </citation>
    <scope>NUCLEOTIDE SEQUENCE [LARGE SCALE GENOMIC DNA]</scope>
    <source>
        <strain evidence="9 10">WL0021</strain>
    </source>
</reference>
<keyword evidence="3" id="KW-0813">Transport</keyword>
<gene>
    <name evidence="9" type="ORF">WJT86_07880</name>
</gene>
<dbReference type="InterPro" id="IPR000522">
    <property type="entry name" value="ABC_transptr_permease_BtuC"/>
</dbReference>
<dbReference type="SUPFAM" id="SSF81345">
    <property type="entry name" value="ABC transporter involved in vitamin B12 uptake, BtuC"/>
    <property type="match status" value="1"/>
</dbReference>
<keyword evidence="7 8" id="KW-0472">Membrane</keyword>
<evidence type="ECO:0000256" key="6">
    <source>
        <dbReference type="ARBA" id="ARBA00022989"/>
    </source>
</evidence>
<evidence type="ECO:0000256" key="3">
    <source>
        <dbReference type="ARBA" id="ARBA00022448"/>
    </source>
</evidence>
<feature type="transmembrane region" description="Helical" evidence="8">
    <location>
        <begin position="131"/>
        <end position="155"/>
    </location>
</feature>
<feature type="transmembrane region" description="Helical" evidence="8">
    <location>
        <begin position="40"/>
        <end position="60"/>
    </location>
</feature>
<dbReference type="PANTHER" id="PTHR30472">
    <property type="entry name" value="FERRIC ENTEROBACTIN TRANSPORT SYSTEM PERMEASE PROTEIN"/>
    <property type="match status" value="1"/>
</dbReference>
<feature type="transmembrane region" description="Helical" evidence="8">
    <location>
        <begin position="175"/>
        <end position="195"/>
    </location>
</feature>
<keyword evidence="10" id="KW-1185">Reference proteome</keyword>